<evidence type="ECO:0000313" key="14">
    <source>
        <dbReference type="Proteomes" id="UP000308197"/>
    </source>
</evidence>
<comment type="cofactor">
    <cofactor evidence="1">
        <name>pyruvate</name>
        <dbReference type="ChEBI" id="CHEBI:15361"/>
    </cofactor>
</comment>
<evidence type="ECO:0000313" key="13">
    <source>
        <dbReference type="EMBL" id="TFK82324.1"/>
    </source>
</evidence>
<dbReference type="InterPro" id="IPR033177">
    <property type="entry name" value="PSD-B"/>
</dbReference>
<feature type="transmembrane region" description="Helical" evidence="12">
    <location>
        <begin position="309"/>
        <end position="329"/>
    </location>
</feature>
<dbReference type="EC" id="4.1.1.65" evidence="3"/>
<keyword evidence="9" id="KW-1208">Phospholipid metabolism</keyword>
<evidence type="ECO:0000256" key="8">
    <source>
        <dbReference type="ARBA" id="ARBA00023239"/>
    </source>
</evidence>
<dbReference type="PANTHER" id="PTHR10067">
    <property type="entry name" value="PHOSPHATIDYLSERINE DECARBOXYLASE"/>
    <property type="match status" value="1"/>
</dbReference>
<evidence type="ECO:0000256" key="5">
    <source>
        <dbReference type="ARBA" id="ARBA00022793"/>
    </source>
</evidence>
<keyword evidence="14" id="KW-1185">Reference proteome</keyword>
<dbReference type="GO" id="GO:0006646">
    <property type="term" value="P:phosphatidylethanolamine biosynthetic process"/>
    <property type="evidence" value="ECO:0007669"/>
    <property type="project" value="UniProtKB-UniPathway"/>
</dbReference>
<keyword evidence="6" id="KW-0443">Lipid metabolism</keyword>
<dbReference type="Pfam" id="PF02666">
    <property type="entry name" value="PS_Dcarbxylase"/>
    <property type="match status" value="1"/>
</dbReference>
<keyword evidence="12" id="KW-0812">Transmembrane</keyword>
<keyword evidence="12" id="KW-1133">Transmembrane helix</keyword>
<dbReference type="NCBIfam" id="TIGR00163">
    <property type="entry name" value="PS_decarb"/>
    <property type="match status" value="1"/>
</dbReference>
<dbReference type="UniPathway" id="UPA00558"/>
<dbReference type="GO" id="GO:0004609">
    <property type="term" value="F:phosphatidylserine decarboxylase activity"/>
    <property type="evidence" value="ECO:0007669"/>
    <property type="project" value="UniProtKB-EC"/>
</dbReference>
<keyword evidence="10" id="KW-0670">Pyruvate</keyword>
<evidence type="ECO:0000256" key="9">
    <source>
        <dbReference type="ARBA" id="ARBA00023264"/>
    </source>
</evidence>
<name>A0A5C3NY96_9APHY</name>
<keyword evidence="12" id="KW-0472">Membrane</keyword>
<evidence type="ECO:0000256" key="10">
    <source>
        <dbReference type="ARBA" id="ARBA00023317"/>
    </source>
</evidence>
<keyword evidence="4" id="KW-0444">Lipid biosynthesis</keyword>
<keyword evidence="8" id="KW-0456">Lyase</keyword>
<protein>
    <recommendedName>
        <fullName evidence="3">phosphatidylserine decarboxylase</fullName>
        <ecNumber evidence="3">4.1.1.65</ecNumber>
    </recommendedName>
</protein>
<evidence type="ECO:0000256" key="6">
    <source>
        <dbReference type="ARBA" id="ARBA00023098"/>
    </source>
</evidence>
<dbReference type="InParanoid" id="A0A5C3NY96"/>
<evidence type="ECO:0000256" key="3">
    <source>
        <dbReference type="ARBA" id="ARBA00012243"/>
    </source>
</evidence>
<keyword evidence="5" id="KW-0210">Decarboxylase</keyword>
<evidence type="ECO:0000256" key="4">
    <source>
        <dbReference type="ARBA" id="ARBA00022516"/>
    </source>
</evidence>
<gene>
    <name evidence="13" type="ORF">K466DRAFT_304516</name>
</gene>
<keyword evidence="7" id="KW-0594">Phospholipid biosynthesis</keyword>
<evidence type="ECO:0000256" key="11">
    <source>
        <dbReference type="ARBA" id="ARBA00024326"/>
    </source>
</evidence>
<evidence type="ECO:0000256" key="12">
    <source>
        <dbReference type="SAM" id="Phobius"/>
    </source>
</evidence>
<dbReference type="Proteomes" id="UP000308197">
    <property type="component" value="Unassembled WGS sequence"/>
</dbReference>
<accession>A0A5C3NY96</accession>
<dbReference type="PANTHER" id="PTHR10067:SF17">
    <property type="entry name" value="PHOSPHATIDYLSERINE DECARBOXYLASE PROENZYME 2"/>
    <property type="match status" value="1"/>
</dbReference>
<proteinExistence type="predicted"/>
<evidence type="ECO:0000256" key="2">
    <source>
        <dbReference type="ARBA" id="ARBA00005189"/>
    </source>
</evidence>
<comment type="pathway">
    <text evidence="11">Phospholipid metabolism; phosphatidylethanolamine biosynthesis.</text>
</comment>
<sequence>MSHIPADVADAKPIEQIHPDNLPTKDPDNVAVALETLVTQSQEHDDVRNSMHAPMHQLSSLPLVHRLLPGLKDLATQYHVGNYVIIRATGERIFESMPIYPRLGMHLLFYGGTQIKLLHNRSVESVLRDLSVRQGKVYDSPESVKSIPSFIETYSIGLDELEQPDITKYKSFNDFFYRKMKAGARPVVNAADPNGFCSPADCRLTVYQTVTAATQFWIKGNGFTIPGLLGVAPKSEEALMFENGSVAIFRLAPQDYHRFHSPIDGVVGDTTDINGQYYTVNPQAVNEPGFDVFTENRRSVLYMTHLQSGAPIAFVAIGAMLVGSIAWTNGGKKGQAVQRGEELGYFAYGGSTIVVLFPKGLVEFDDDLRKNSAVPIETLVKVGDSLGRSVLPNGGFDAAVVLSGAVAPQGEGKGGRFEMLKRLADK</sequence>
<evidence type="ECO:0000256" key="7">
    <source>
        <dbReference type="ARBA" id="ARBA00023209"/>
    </source>
</evidence>
<comment type="pathway">
    <text evidence="2">Lipid metabolism.</text>
</comment>
<organism evidence="13 14">
    <name type="scientific">Polyporus arcularius HHB13444</name>
    <dbReference type="NCBI Taxonomy" id="1314778"/>
    <lineage>
        <taxon>Eukaryota</taxon>
        <taxon>Fungi</taxon>
        <taxon>Dikarya</taxon>
        <taxon>Basidiomycota</taxon>
        <taxon>Agaricomycotina</taxon>
        <taxon>Agaricomycetes</taxon>
        <taxon>Polyporales</taxon>
        <taxon>Polyporaceae</taxon>
        <taxon>Polyporus</taxon>
    </lineage>
</organism>
<reference evidence="13 14" key="1">
    <citation type="journal article" date="2019" name="Nat. Ecol. Evol.">
        <title>Megaphylogeny resolves global patterns of mushroom evolution.</title>
        <authorList>
            <person name="Varga T."/>
            <person name="Krizsan K."/>
            <person name="Foldi C."/>
            <person name="Dima B."/>
            <person name="Sanchez-Garcia M."/>
            <person name="Sanchez-Ramirez S."/>
            <person name="Szollosi G.J."/>
            <person name="Szarkandi J.G."/>
            <person name="Papp V."/>
            <person name="Albert L."/>
            <person name="Andreopoulos W."/>
            <person name="Angelini C."/>
            <person name="Antonin V."/>
            <person name="Barry K.W."/>
            <person name="Bougher N.L."/>
            <person name="Buchanan P."/>
            <person name="Buyck B."/>
            <person name="Bense V."/>
            <person name="Catcheside P."/>
            <person name="Chovatia M."/>
            <person name="Cooper J."/>
            <person name="Damon W."/>
            <person name="Desjardin D."/>
            <person name="Finy P."/>
            <person name="Geml J."/>
            <person name="Haridas S."/>
            <person name="Hughes K."/>
            <person name="Justo A."/>
            <person name="Karasinski D."/>
            <person name="Kautmanova I."/>
            <person name="Kiss B."/>
            <person name="Kocsube S."/>
            <person name="Kotiranta H."/>
            <person name="LaButti K.M."/>
            <person name="Lechner B.E."/>
            <person name="Liimatainen K."/>
            <person name="Lipzen A."/>
            <person name="Lukacs Z."/>
            <person name="Mihaltcheva S."/>
            <person name="Morgado L.N."/>
            <person name="Niskanen T."/>
            <person name="Noordeloos M.E."/>
            <person name="Ohm R.A."/>
            <person name="Ortiz-Santana B."/>
            <person name="Ovrebo C."/>
            <person name="Racz N."/>
            <person name="Riley R."/>
            <person name="Savchenko A."/>
            <person name="Shiryaev A."/>
            <person name="Soop K."/>
            <person name="Spirin V."/>
            <person name="Szebenyi C."/>
            <person name="Tomsovsky M."/>
            <person name="Tulloss R.E."/>
            <person name="Uehling J."/>
            <person name="Grigoriev I.V."/>
            <person name="Vagvolgyi C."/>
            <person name="Papp T."/>
            <person name="Martin F.M."/>
            <person name="Miettinen O."/>
            <person name="Hibbett D.S."/>
            <person name="Nagy L.G."/>
        </authorList>
    </citation>
    <scope>NUCLEOTIDE SEQUENCE [LARGE SCALE GENOMIC DNA]</scope>
    <source>
        <strain evidence="13 14">HHB13444</strain>
    </source>
</reference>
<evidence type="ECO:0000256" key="1">
    <source>
        <dbReference type="ARBA" id="ARBA00001928"/>
    </source>
</evidence>
<dbReference type="STRING" id="1314778.A0A5C3NY96"/>
<dbReference type="EMBL" id="ML211497">
    <property type="protein sequence ID" value="TFK82324.1"/>
    <property type="molecule type" value="Genomic_DNA"/>
</dbReference>
<dbReference type="AlphaFoldDB" id="A0A5C3NY96"/>
<dbReference type="InterPro" id="IPR003817">
    <property type="entry name" value="PS_Dcarbxylase"/>
</dbReference>